<sequence length="59" mass="6039">MISGTSPDNSQAVSVLLFSEGRALANLEFDSAPGDPIDPAVVTDIGRKQDAAIKKGLPG</sequence>
<keyword evidence="2" id="KW-1185">Reference proteome</keyword>
<name>D5PAD2_9MYCO</name>
<dbReference type="HOGENOM" id="CLU_2955654_0_0_11"/>
<accession>D5PAD2</accession>
<evidence type="ECO:0000313" key="1">
    <source>
        <dbReference type="EMBL" id="EFG76985.1"/>
    </source>
</evidence>
<proteinExistence type="predicted"/>
<dbReference type="AlphaFoldDB" id="D5PAD2"/>
<protein>
    <submittedName>
        <fullName evidence="1">Uncharacterized protein</fullName>
    </submittedName>
</protein>
<reference evidence="1 2" key="1">
    <citation type="submission" date="2010-04" db="EMBL/GenBank/DDBJ databases">
        <authorList>
            <person name="Muzny D."/>
            <person name="Qin X."/>
            <person name="Deng J."/>
            <person name="Jiang H."/>
            <person name="Liu Y."/>
            <person name="Qu J."/>
            <person name="Song X.-Z."/>
            <person name="Zhang L."/>
            <person name="Thornton R."/>
            <person name="Coyle M."/>
            <person name="Francisco L."/>
            <person name="Jackson L."/>
            <person name="Javaid M."/>
            <person name="Korchina V."/>
            <person name="Kovar C."/>
            <person name="Mata R."/>
            <person name="Mathew T."/>
            <person name="Ngo R."/>
            <person name="Nguyen L."/>
            <person name="Nguyen N."/>
            <person name="Okwuonu G."/>
            <person name="Ongeri F."/>
            <person name="Pham C."/>
            <person name="Simmons D."/>
            <person name="Wilczek-Boney K."/>
            <person name="Hale W."/>
            <person name="Jakkamsetti A."/>
            <person name="Pham P."/>
            <person name="Ruth R."/>
            <person name="San Lucas F."/>
            <person name="Warren J."/>
            <person name="Zhang J."/>
            <person name="Zhao Z."/>
            <person name="Zhou C."/>
            <person name="Zhu D."/>
            <person name="Lee S."/>
            <person name="Bess C."/>
            <person name="Blankenburg K."/>
            <person name="Forbes L."/>
            <person name="Fu Q."/>
            <person name="Gubbala S."/>
            <person name="Hirani K."/>
            <person name="Jayaseelan J.C."/>
            <person name="Lara F."/>
            <person name="Munidasa M."/>
            <person name="Palculict T."/>
            <person name="Patil S."/>
            <person name="Pu L.-L."/>
            <person name="Saada N."/>
            <person name="Tang L."/>
            <person name="Weissenberger G."/>
            <person name="Zhu Y."/>
            <person name="Hemphill L."/>
            <person name="Shang Y."/>
            <person name="Youmans B."/>
            <person name="Ayvaz T."/>
            <person name="Ross M."/>
            <person name="Santibanez J."/>
            <person name="Aqrawi P."/>
            <person name="Gross S."/>
            <person name="Joshi V."/>
            <person name="Fowler G."/>
            <person name="Nazareth L."/>
            <person name="Reid J."/>
            <person name="Worley K."/>
            <person name="Petrosino J."/>
            <person name="Highlander S."/>
            <person name="Gibbs R."/>
        </authorList>
    </citation>
    <scope>NUCLEOTIDE SEQUENCE [LARGE SCALE GENOMIC DNA]</scope>
    <source>
        <strain evidence="1 2">ATCC BAA-614</strain>
    </source>
</reference>
<gene>
    <name evidence="1" type="ORF">HMPREF0591_3126</name>
</gene>
<organism evidence="1 2">
    <name type="scientific">Mycobacterium parascrofulaceum ATCC BAA-614</name>
    <dbReference type="NCBI Taxonomy" id="525368"/>
    <lineage>
        <taxon>Bacteria</taxon>
        <taxon>Bacillati</taxon>
        <taxon>Actinomycetota</taxon>
        <taxon>Actinomycetes</taxon>
        <taxon>Mycobacteriales</taxon>
        <taxon>Mycobacteriaceae</taxon>
        <taxon>Mycobacterium</taxon>
        <taxon>Mycobacterium simiae complex</taxon>
    </lineage>
</organism>
<dbReference type="EMBL" id="ADNV01000235">
    <property type="protein sequence ID" value="EFG76985.1"/>
    <property type="molecule type" value="Genomic_DNA"/>
</dbReference>
<dbReference type="Proteomes" id="UP000003653">
    <property type="component" value="Unassembled WGS sequence"/>
</dbReference>
<evidence type="ECO:0000313" key="2">
    <source>
        <dbReference type="Proteomes" id="UP000003653"/>
    </source>
</evidence>
<comment type="caution">
    <text evidence="1">The sequence shown here is derived from an EMBL/GenBank/DDBJ whole genome shotgun (WGS) entry which is preliminary data.</text>
</comment>